<protein>
    <submittedName>
        <fullName evidence="6">FAD-dependent oxidoreductase</fullName>
    </submittedName>
</protein>
<evidence type="ECO:0000256" key="2">
    <source>
        <dbReference type="ARBA" id="ARBA00022723"/>
    </source>
</evidence>
<dbReference type="InterPro" id="IPR036188">
    <property type="entry name" value="FAD/NAD-bd_sf"/>
</dbReference>
<evidence type="ECO:0000256" key="5">
    <source>
        <dbReference type="ARBA" id="ARBA00023014"/>
    </source>
</evidence>
<sequence>MCLRAACHKLVSYIWPFITKQRRNGNTYMIEQKNLQYDVVSAGGGLSGVFAAAAAARTGAKTLLLERTGMLGGMAVQGIILREVYHQTELLDKFLSILKDLGGLYNLPAYPPGLLPVAINGETLKLALFRICRENSVDVLLYSEACSLDQHKGKVSGLRALAKNMFFQIEAPVVIDATGTGDLVRRSGVWHTESSLYAYAAVILTGMNPALLCHRWKQAFVQDGFAAGQPGAQYCGPLYAGSPVCTVTICTEPRRCLVEFPVKCQADSLNPLSRTQAIAEAHLKCFKLMETLNRAPGFEQVRLSSLPPQLILRQTPPGKALLPEASNIPENIAAAAIGETGAVQYFSLEDLALSQPGGLMVCGRLAAIYTHTNEMNTGAALATGEAAGVCGALAAQKGCHPREINASQIRETLELTLTEEKEEKK</sequence>
<name>A0A3A9A6G5_9FIRM</name>
<evidence type="ECO:0000256" key="1">
    <source>
        <dbReference type="ARBA" id="ARBA00022485"/>
    </source>
</evidence>
<dbReference type="EMBL" id="RAYQ01000047">
    <property type="protein sequence ID" value="RKI87079.1"/>
    <property type="molecule type" value="Genomic_DNA"/>
</dbReference>
<organism evidence="6 7">
    <name type="scientific">Parablautia intestinalis</name>
    <dbReference type="NCBI Taxonomy" id="2320100"/>
    <lineage>
        <taxon>Bacteria</taxon>
        <taxon>Bacillati</taxon>
        <taxon>Bacillota</taxon>
        <taxon>Clostridia</taxon>
        <taxon>Lachnospirales</taxon>
        <taxon>Lachnospiraceae</taxon>
        <taxon>Parablautia</taxon>
    </lineage>
</organism>
<keyword evidence="2" id="KW-0479">Metal-binding</keyword>
<dbReference type="GO" id="GO:0046872">
    <property type="term" value="F:metal ion binding"/>
    <property type="evidence" value="ECO:0007669"/>
    <property type="project" value="UniProtKB-KW"/>
</dbReference>
<dbReference type="AlphaFoldDB" id="A0A3A9A6G5"/>
<dbReference type="PANTHER" id="PTHR43498:SF1">
    <property type="entry name" value="COB--COM HETERODISULFIDE REDUCTASE IRON-SULFUR SUBUNIT A"/>
    <property type="match status" value="1"/>
</dbReference>
<comment type="caution">
    <text evidence="6">The sequence shown here is derived from an EMBL/GenBank/DDBJ whole genome shotgun (WGS) entry which is preliminary data.</text>
</comment>
<dbReference type="Gene3D" id="3.50.50.60">
    <property type="entry name" value="FAD/NAD(P)-binding domain"/>
    <property type="match status" value="1"/>
</dbReference>
<evidence type="ECO:0000313" key="6">
    <source>
        <dbReference type="EMBL" id="RKI87079.1"/>
    </source>
</evidence>
<dbReference type="GO" id="GO:0016491">
    <property type="term" value="F:oxidoreductase activity"/>
    <property type="evidence" value="ECO:0007669"/>
    <property type="project" value="UniProtKB-KW"/>
</dbReference>
<keyword evidence="7" id="KW-1185">Reference proteome</keyword>
<evidence type="ECO:0000256" key="4">
    <source>
        <dbReference type="ARBA" id="ARBA00023004"/>
    </source>
</evidence>
<accession>A0A3A9A6G5</accession>
<dbReference type="GO" id="GO:0051539">
    <property type="term" value="F:4 iron, 4 sulfur cluster binding"/>
    <property type="evidence" value="ECO:0007669"/>
    <property type="project" value="UniProtKB-KW"/>
</dbReference>
<dbReference type="Pfam" id="PF12831">
    <property type="entry name" value="FAD_oxidored"/>
    <property type="match status" value="1"/>
</dbReference>
<dbReference type="SUPFAM" id="SSF51905">
    <property type="entry name" value="FAD/NAD(P)-binding domain"/>
    <property type="match status" value="1"/>
</dbReference>
<dbReference type="Proteomes" id="UP000280696">
    <property type="component" value="Unassembled WGS sequence"/>
</dbReference>
<reference evidence="6 7" key="1">
    <citation type="submission" date="2018-09" db="EMBL/GenBank/DDBJ databases">
        <title>Murine metabolic-syndrome-specific gut microbial biobank.</title>
        <authorList>
            <person name="Liu C."/>
        </authorList>
    </citation>
    <scope>NUCLEOTIDE SEQUENCE [LARGE SCALE GENOMIC DNA]</scope>
    <source>
        <strain evidence="6 7">0.1xD8-82</strain>
    </source>
</reference>
<keyword evidence="5" id="KW-0411">Iron-sulfur</keyword>
<proteinExistence type="predicted"/>
<dbReference type="InterPro" id="IPR039650">
    <property type="entry name" value="HdrA-like"/>
</dbReference>
<evidence type="ECO:0000256" key="3">
    <source>
        <dbReference type="ARBA" id="ARBA00023002"/>
    </source>
</evidence>
<evidence type="ECO:0000313" key="7">
    <source>
        <dbReference type="Proteomes" id="UP000280696"/>
    </source>
</evidence>
<dbReference type="PANTHER" id="PTHR43498">
    <property type="entry name" value="FERREDOXIN:COB-COM HETERODISULFIDE REDUCTASE SUBUNIT A"/>
    <property type="match status" value="1"/>
</dbReference>
<keyword evidence="3" id="KW-0560">Oxidoreductase</keyword>
<keyword evidence="1" id="KW-0004">4Fe-4S</keyword>
<keyword evidence="4" id="KW-0408">Iron</keyword>
<gene>
    <name evidence="6" type="ORF">D7V94_21590</name>
</gene>